<keyword evidence="1" id="KW-0175">Coiled coil</keyword>
<dbReference type="AlphaFoldDB" id="X6NED8"/>
<dbReference type="Pfam" id="PF00536">
    <property type="entry name" value="SAM_1"/>
    <property type="match status" value="1"/>
</dbReference>
<reference evidence="4 5" key="1">
    <citation type="journal article" date="2013" name="Curr. Biol.">
        <title>The Genome of the Foraminiferan Reticulomyxa filosa.</title>
        <authorList>
            <person name="Glockner G."/>
            <person name="Hulsmann N."/>
            <person name="Schleicher M."/>
            <person name="Noegel A.A."/>
            <person name="Eichinger L."/>
            <person name="Gallinger C."/>
            <person name="Pawlowski J."/>
            <person name="Sierra R."/>
            <person name="Euteneuer U."/>
            <person name="Pillet L."/>
            <person name="Moustafa A."/>
            <person name="Platzer M."/>
            <person name="Groth M."/>
            <person name="Szafranski K."/>
            <person name="Schliwa M."/>
        </authorList>
    </citation>
    <scope>NUCLEOTIDE SEQUENCE [LARGE SCALE GENOMIC DNA]</scope>
</reference>
<keyword evidence="2" id="KW-1133">Transmembrane helix</keyword>
<feature type="non-terminal residue" evidence="4">
    <location>
        <position position="1"/>
    </location>
</feature>
<evidence type="ECO:0000256" key="1">
    <source>
        <dbReference type="SAM" id="Coils"/>
    </source>
</evidence>
<comment type="caution">
    <text evidence="4">The sequence shown here is derived from an EMBL/GenBank/DDBJ whole genome shotgun (WGS) entry which is preliminary data.</text>
</comment>
<dbReference type="Proteomes" id="UP000023152">
    <property type="component" value="Unassembled WGS sequence"/>
</dbReference>
<name>X6NED8_RETFI</name>
<dbReference type="InterPro" id="IPR013761">
    <property type="entry name" value="SAM/pointed_sf"/>
</dbReference>
<feature type="domain" description="SAM" evidence="3">
    <location>
        <begin position="6"/>
        <end position="70"/>
    </location>
</feature>
<feature type="coiled-coil region" evidence="1">
    <location>
        <begin position="98"/>
        <end position="171"/>
    </location>
</feature>
<dbReference type="SUPFAM" id="SSF47769">
    <property type="entry name" value="SAM/Pointed domain"/>
    <property type="match status" value="1"/>
</dbReference>
<organism evidence="4 5">
    <name type="scientific">Reticulomyxa filosa</name>
    <dbReference type="NCBI Taxonomy" id="46433"/>
    <lineage>
        <taxon>Eukaryota</taxon>
        <taxon>Sar</taxon>
        <taxon>Rhizaria</taxon>
        <taxon>Retaria</taxon>
        <taxon>Foraminifera</taxon>
        <taxon>Monothalamids</taxon>
        <taxon>Reticulomyxidae</taxon>
        <taxon>Reticulomyxa</taxon>
    </lineage>
</organism>
<keyword evidence="5" id="KW-1185">Reference proteome</keyword>
<sequence length="197" mass="23585">ANAKEWQYQEVCYWLNQIEFAQYIPTFAKHKIDGEILLRDMSATILHEDLEVRRFHTGKIVREIQKLKQVWLFFWYLFECAFILLYDLFRLIKIAISAKTQIGELQTLTSRLEKEKKETEEKMEELMNRPKIQDDEMIIRKEEYEAINKEMARLAEQVDRSEEELTKAKEAVVPAQETASKFLEEEVFFSNSKIKHN</sequence>
<keyword evidence="2" id="KW-0472">Membrane</keyword>
<dbReference type="InterPro" id="IPR001660">
    <property type="entry name" value="SAM"/>
</dbReference>
<evidence type="ECO:0000259" key="3">
    <source>
        <dbReference type="PROSITE" id="PS50105"/>
    </source>
</evidence>
<dbReference type="OrthoDB" id="202764at2759"/>
<feature type="transmembrane region" description="Helical" evidence="2">
    <location>
        <begin position="70"/>
        <end position="89"/>
    </location>
</feature>
<evidence type="ECO:0000256" key="2">
    <source>
        <dbReference type="SAM" id="Phobius"/>
    </source>
</evidence>
<accession>X6NED8</accession>
<proteinExistence type="predicted"/>
<evidence type="ECO:0000313" key="4">
    <source>
        <dbReference type="EMBL" id="ETO23712.1"/>
    </source>
</evidence>
<dbReference type="SMART" id="SM00454">
    <property type="entry name" value="SAM"/>
    <property type="match status" value="1"/>
</dbReference>
<protein>
    <recommendedName>
        <fullName evidence="3">SAM domain-containing protein</fullName>
    </recommendedName>
</protein>
<dbReference type="PROSITE" id="PS50105">
    <property type="entry name" value="SAM_DOMAIN"/>
    <property type="match status" value="1"/>
</dbReference>
<keyword evidence="2" id="KW-0812">Transmembrane</keyword>
<gene>
    <name evidence="4" type="ORF">RFI_13469</name>
</gene>
<dbReference type="EMBL" id="ASPP01009753">
    <property type="protein sequence ID" value="ETO23712.1"/>
    <property type="molecule type" value="Genomic_DNA"/>
</dbReference>
<evidence type="ECO:0000313" key="5">
    <source>
        <dbReference type="Proteomes" id="UP000023152"/>
    </source>
</evidence>
<dbReference type="Gene3D" id="1.10.150.50">
    <property type="entry name" value="Transcription Factor, Ets-1"/>
    <property type="match status" value="1"/>
</dbReference>